<dbReference type="GO" id="GO:0035255">
    <property type="term" value="F:ionotropic glutamate receptor binding"/>
    <property type="evidence" value="ECO:0007669"/>
    <property type="project" value="TreeGrafter"/>
</dbReference>
<evidence type="ECO:0000313" key="2">
    <source>
        <dbReference type="EMBL" id="CAH0396052.1"/>
    </source>
</evidence>
<evidence type="ECO:0000256" key="1">
    <source>
        <dbReference type="SAM" id="MobiDB-lite"/>
    </source>
</evidence>
<sequence>MDEVREECRGGSVGGGGGGSRSSPLEDGYLLFRIHVPELNIQKCLQFPKDQFIWNMKQQVLASLPKVSSTAAPASCSTPYY</sequence>
<dbReference type="Proteomes" id="UP001152759">
    <property type="component" value="Chromosome 9"/>
</dbReference>
<organism evidence="2 3">
    <name type="scientific">Bemisia tabaci</name>
    <name type="common">Sweetpotato whitefly</name>
    <name type="synonym">Aleurodes tabaci</name>
    <dbReference type="NCBI Taxonomy" id="7038"/>
    <lineage>
        <taxon>Eukaryota</taxon>
        <taxon>Metazoa</taxon>
        <taxon>Ecdysozoa</taxon>
        <taxon>Arthropoda</taxon>
        <taxon>Hexapoda</taxon>
        <taxon>Insecta</taxon>
        <taxon>Pterygota</taxon>
        <taxon>Neoptera</taxon>
        <taxon>Paraneoptera</taxon>
        <taxon>Hemiptera</taxon>
        <taxon>Sternorrhyncha</taxon>
        <taxon>Aleyrodoidea</taxon>
        <taxon>Aleyrodidae</taxon>
        <taxon>Aleyrodinae</taxon>
        <taxon>Bemisia</taxon>
    </lineage>
</organism>
<reference evidence="2" key="1">
    <citation type="submission" date="2021-12" db="EMBL/GenBank/DDBJ databases">
        <authorList>
            <person name="King R."/>
        </authorList>
    </citation>
    <scope>NUCLEOTIDE SEQUENCE</scope>
</reference>
<dbReference type="PANTHER" id="PTHR24135">
    <property type="entry name" value="SH3 AND MULTIPLE ANKYRIN REPEAT DOMAINS PROTEIN"/>
    <property type="match status" value="1"/>
</dbReference>
<dbReference type="GO" id="GO:0014069">
    <property type="term" value="C:postsynaptic density"/>
    <property type="evidence" value="ECO:0007669"/>
    <property type="project" value="TreeGrafter"/>
</dbReference>
<dbReference type="GO" id="GO:0030160">
    <property type="term" value="F:synaptic receptor adaptor activity"/>
    <property type="evidence" value="ECO:0007669"/>
    <property type="project" value="TreeGrafter"/>
</dbReference>
<dbReference type="GO" id="GO:0045211">
    <property type="term" value="C:postsynaptic membrane"/>
    <property type="evidence" value="ECO:0007669"/>
    <property type="project" value="TreeGrafter"/>
</dbReference>
<proteinExistence type="predicted"/>
<dbReference type="PANTHER" id="PTHR24135:SF28">
    <property type="entry name" value="LD13733P"/>
    <property type="match status" value="1"/>
</dbReference>
<accession>A0A9P0APS6</accession>
<evidence type="ECO:0000313" key="3">
    <source>
        <dbReference type="Proteomes" id="UP001152759"/>
    </source>
</evidence>
<protein>
    <submittedName>
        <fullName evidence="2">Uncharacterized protein</fullName>
    </submittedName>
</protein>
<feature type="compositionally biased region" description="Gly residues" evidence="1">
    <location>
        <begin position="11"/>
        <end position="20"/>
    </location>
</feature>
<gene>
    <name evidence="2" type="ORF">BEMITA_LOCUS14160</name>
</gene>
<keyword evidence="3" id="KW-1185">Reference proteome</keyword>
<dbReference type="InterPro" id="IPR051569">
    <property type="entry name" value="SHANK"/>
</dbReference>
<name>A0A9P0APS6_BEMTA</name>
<dbReference type="EMBL" id="OU963870">
    <property type="protein sequence ID" value="CAH0396052.1"/>
    <property type="molecule type" value="Genomic_DNA"/>
</dbReference>
<feature type="region of interest" description="Disordered" evidence="1">
    <location>
        <begin position="1"/>
        <end position="23"/>
    </location>
</feature>
<dbReference type="AlphaFoldDB" id="A0A9P0APS6"/>
<dbReference type="GO" id="GO:0043197">
    <property type="term" value="C:dendritic spine"/>
    <property type="evidence" value="ECO:0007669"/>
    <property type="project" value="TreeGrafter"/>
</dbReference>